<reference evidence="2 3" key="1">
    <citation type="submission" date="2020-04" db="EMBL/GenBank/DDBJ databases">
        <title>Genome sequencing of Rosenbergiella species.</title>
        <authorList>
            <person name="Alvarez-Perez S."/>
            <person name="Lievens B."/>
        </authorList>
    </citation>
    <scope>NUCLEOTIDE SEQUENCE [LARGE SCALE GENOMIC DNA]</scope>
    <source>
        <strain evidence="2 3">CdVSA20.1</strain>
    </source>
</reference>
<gene>
    <name evidence="2" type="ORF">HGT73_07325</name>
</gene>
<feature type="domain" description="HTH cro/C1-type" evidence="1">
    <location>
        <begin position="15"/>
        <end position="87"/>
    </location>
</feature>
<dbReference type="Gene3D" id="1.10.260.40">
    <property type="entry name" value="lambda repressor-like DNA-binding domains"/>
    <property type="match status" value="1"/>
</dbReference>
<dbReference type="Proteomes" id="UP000786875">
    <property type="component" value="Unassembled WGS sequence"/>
</dbReference>
<evidence type="ECO:0000313" key="3">
    <source>
        <dbReference type="Proteomes" id="UP000786875"/>
    </source>
</evidence>
<dbReference type="Pfam" id="PF13560">
    <property type="entry name" value="HTH_31"/>
    <property type="match status" value="1"/>
</dbReference>
<sequence>MAEAKLSAAKKVGQFLRLRREQLSPENVGIPRGERRRTPGLRREEVAQLSFVSTTWYTWLEQGRGITVSVRSLSRIASALQLSQAERDYLFSLAELTDPLTPLPLATDVGVTAVVNSMIIPCYVMDATWQLVAWNDAAAELFIGWLDVEAEPNMLEFMFINPLARERVVDWPQRAQRIVAELRAESIHYGDYAPLTAMIARLMQSSIEFAEWWQKYRVVQREGGQRSFNHPQRGLIHYQQTSWQRVPDTSMKLVTLIAIDETTKL</sequence>
<dbReference type="InterPro" id="IPR041413">
    <property type="entry name" value="MLTR_LBD"/>
</dbReference>
<dbReference type="InterPro" id="IPR010982">
    <property type="entry name" value="Lambda_DNA-bd_dom_sf"/>
</dbReference>
<keyword evidence="3" id="KW-1185">Reference proteome</keyword>
<evidence type="ECO:0000313" key="2">
    <source>
        <dbReference type="EMBL" id="MBT0727194.1"/>
    </source>
</evidence>
<dbReference type="PANTHER" id="PTHR35010">
    <property type="entry name" value="BLL4672 PROTEIN-RELATED"/>
    <property type="match status" value="1"/>
</dbReference>
<dbReference type="SMART" id="SM00530">
    <property type="entry name" value="HTH_XRE"/>
    <property type="match status" value="1"/>
</dbReference>
<dbReference type="RefSeq" id="WP_214213171.1">
    <property type="nucleotide sequence ID" value="NZ_JABBFO010000005.1"/>
</dbReference>
<accession>A0ABS5T4A8</accession>
<proteinExistence type="predicted"/>
<dbReference type="PANTHER" id="PTHR35010:SF2">
    <property type="entry name" value="BLL4672 PROTEIN"/>
    <property type="match status" value="1"/>
</dbReference>
<dbReference type="EMBL" id="JABBFO010000005">
    <property type="protein sequence ID" value="MBT0727194.1"/>
    <property type="molecule type" value="Genomic_DNA"/>
</dbReference>
<evidence type="ECO:0000259" key="1">
    <source>
        <dbReference type="SMART" id="SM00530"/>
    </source>
</evidence>
<name>A0ABS5T4A8_9GAMM</name>
<comment type="caution">
    <text evidence="2">The sequence shown here is derived from an EMBL/GenBank/DDBJ whole genome shotgun (WGS) entry which is preliminary data.</text>
</comment>
<protein>
    <submittedName>
        <fullName evidence="2">Helix-turn-helix domain-containing protein</fullName>
    </submittedName>
</protein>
<dbReference type="InterPro" id="IPR001387">
    <property type="entry name" value="Cro/C1-type_HTH"/>
</dbReference>
<dbReference type="SUPFAM" id="SSF47413">
    <property type="entry name" value="lambda repressor-like DNA-binding domains"/>
    <property type="match status" value="1"/>
</dbReference>
<dbReference type="Pfam" id="PF17765">
    <property type="entry name" value="MLTR_LBD"/>
    <property type="match status" value="1"/>
</dbReference>
<dbReference type="CDD" id="cd00093">
    <property type="entry name" value="HTH_XRE"/>
    <property type="match status" value="1"/>
</dbReference>
<organism evidence="2 3">
    <name type="scientific">Rosenbergiella australiborealis</name>
    <dbReference type="NCBI Taxonomy" id="1544696"/>
    <lineage>
        <taxon>Bacteria</taxon>
        <taxon>Pseudomonadati</taxon>
        <taxon>Pseudomonadota</taxon>
        <taxon>Gammaproteobacteria</taxon>
        <taxon>Enterobacterales</taxon>
        <taxon>Erwiniaceae</taxon>
        <taxon>Rosenbergiella</taxon>
    </lineage>
</organism>
<dbReference type="Gene3D" id="3.30.450.180">
    <property type="match status" value="1"/>
</dbReference>